<dbReference type="PANTHER" id="PTHR46890:SF48">
    <property type="entry name" value="RNA-DIRECTED DNA POLYMERASE"/>
    <property type="match status" value="1"/>
</dbReference>
<gene>
    <name evidence="2" type="ORF">Slati_4231300</name>
</gene>
<reference evidence="2" key="2">
    <citation type="journal article" date="2024" name="Plant">
        <title>Genomic evolution and insights into agronomic trait innovations of Sesamum species.</title>
        <authorList>
            <person name="Miao H."/>
            <person name="Wang L."/>
            <person name="Qu L."/>
            <person name="Liu H."/>
            <person name="Sun Y."/>
            <person name="Le M."/>
            <person name="Wang Q."/>
            <person name="Wei S."/>
            <person name="Zheng Y."/>
            <person name="Lin W."/>
            <person name="Duan Y."/>
            <person name="Cao H."/>
            <person name="Xiong S."/>
            <person name="Wang X."/>
            <person name="Wei L."/>
            <person name="Li C."/>
            <person name="Ma Q."/>
            <person name="Ju M."/>
            <person name="Zhao R."/>
            <person name="Li G."/>
            <person name="Mu C."/>
            <person name="Tian Q."/>
            <person name="Mei H."/>
            <person name="Zhang T."/>
            <person name="Gao T."/>
            <person name="Zhang H."/>
        </authorList>
    </citation>
    <scope>NUCLEOTIDE SEQUENCE</scope>
    <source>
        <strain evidence="2">KEN1</strain>
    </source>
</reference>
<proteinExistence type="predicted"/>
<protein>
    <recommendedName>
        <fullName evidence="1">Reverse transcriptase domain-containing protein</fullName>
    </recommendedName>
</protein>
<evidence type="ECO:0000259" key="1">
    <source>
        <dbReference type="Pfam" id="PF00078"/>
    </source>
</evidence>
<dbReference type="PANTHER" id="PTHR46890">
    <property type="entry name" value="NON-LTR RETROLELEMENT REVERSE TRANSCRIPTASE-LIKE PROTEIN-RELATED"/>
    <property type="match status" value="1"/>
</dbReference>
<sequence length="446" mass="49730">MEEVLTSLEHRVTECMNTELIKPFNTDEIQQALNQMHPLKSSRPDGMSAIFYQKFWIIVGTDVSACILEFLNGGNFNSLINDTQIVLIPKCPNPSDMSQFRPISLCNVLYKLASKVLANRLKPFLDSLILPSQSAFVLGHLITDNVLIAYKLNHFLLRKHYGNVGHVSLKLDISKAYDRVEWCFLERVLYSHGGGTLCVKNILSLYEKASGLVINSGKSAMVFGKNMDATMQLTFANILGVAVVPRHEKYLGLPTVVGRSKKEVFAGIKERIWKKLQNWTSNQLSQAGGAVLLKTEQGDLGFRRIKEVNLALLAKQAWRMAMSPDSLLHGGQRAINSSDELAVAPSAKDLSTSGTTFFFSGDARVVDLTTASNEWQSDLILAKFHPVDAECILGIDLHGGTEQDKLVWHYEHRRNFSVRSAYAVARMLNSEEGGSSAPQQRKFLWN</sequence>
<organism evidence="2">
    <name type="scientific">Sesamum latifolium</name>
    <dbReference type="NCBI Taxonomy" id="2727402"/>
    <lineage>
        <taxon>Eukaryota</taxon>
        <taxon>Viridiplantae</taxon>
        <taxon>Streptophyta</taxon>
        <taxon>Embryophyta</taxon>
        <taxon>Tracheophyta</taxon>
        <taxon>Spermatophyta</taxon>
        <taxon>Magnoliopsida</taxon>
        <taxon>eudicotyledons</taxon>
        <taxon>Gunneridae</taxon>
        <taxon>Pentapetalae</taxon>
        <taxon>asterids</taxon>
        <taxon>lamiids</taxon>
        <taxon>Lamiales</taxon>
        <taxon>Pedaliaceae</taxon>
        <taxon>Sesamum</taxon>
    </lineage>
</organism>
<evidence type="ECO:0000313" key="2">
    <source>
        <dbReference type="EMBL" id="KAL0402014.1"/>
    </source>
</evidence>
<dbReference type="AlphaFoldDB" id="A0AAW2TB53"/>
<reference evidence="2" key="1">
    <citation type="submission" date="2020-06" db="EMBL/GenBank/DDBJ databases">
        <authorList>
            <person name="Li T."/>
            <person name="Hu X."/>
            <person name="Zhang T."/>
            <person name="Song X."/>
            <person name="Zhang H."/>
            <person name="Dai N."/>
            <person name="Sheng W."/>
            <person name="Hou X."/>
            <person name="Wei L."/>
        </authorList>
    </citation>
    <scope>NUCLEOTIDE SEQUENCE</scope>
    <source>
        <strain evidence="2">KEN1</strain>
        <tissue evidence="2">Leaf</tissue>
    </source>
</reference>
<comment type="caution">
    <text evidence="2">The sequence shown here is derived from an EMBL/GenBank/DDBJ whole genome shotgun (WGS) entry which is preliminary data.</text>
</comment>
<dbReference type="InterPro" id="IPR052343">
    <property type="entry name" value="Retrotransposon-Effector_Assoc"/>
</dbReference>
<dbReference type="EMBL" id="JACGWN010000015">
    <property type="protein sequence ID" value="KAL0402014.1"/>
    <property type="molecule type" value="Genomic_DNA"/>
</dbReference>
<name>A0AAW2TB53_9LAMI</name>
<dbReference type="CDD" id="cd01650">
    <property type="entry name" value="RT_nLTR_like"/>
    <property type="match status" value="1"/>
</dbReference>
<dbReference type="InterPro" id="IPR043502">
    <property type="entry name" value="DNA/RNA_pol_sf"/>
</dbReference>
<feature type="domain" description="Reverse transcriptase" evidence="1">
    <location>
        <begin position="92"/>
        <end position="203"/>
    </location>
</feature>
<accession>A0AAW2TB53</accession>
<dbReference type="Pfam" id="PF00078">
    <property type="entry name" value="RVT_1"/>
    <property type="match status" value="1"/>
</dbReference>
<dbReference type="InterPro" id="IPR000477">
    <property type="entry name" value="RT_dom"/>
</dbReference>
<dbReference type="SUPFAM" id="SSF56672">
    <property type="entry name" value="DNA/RNA polymerases"/>
    <property type="match status" value="1"/>
</dbReference>